<gene>
    <name evidence="1" type="ORF">SOP97_05100</name>
</gene>
<evidence type="ECO:0000313" key="1">
    <source>
        <dbReference type="EMBL" id="MEA1605196.1"/>
    </source>
</evidence>
<dbReference type="EMBL" id="JAYEET010000013">
    <property type="protein sequence ID" value="MEA1605196.1"/>
    <property type="molecule type" value="Genomic_DNA"/>
</dbReference>
<sequence length="295" mass="34359">MYKMPAKALYRWLIGLLLLSLLPPLYADDAGVIHYPRRTEGDEFRSSYELAQLQLALEKAGSSLRLEPSYYSMEQERALVNLEHNERLDVVWSMTSREREQRLLPVRIPLDKGLYGWRIALLPSSRAELLKDVRTLNDLRPFSAGQGHDWPDTDILRSNGLPVTISANYGSLFHMLQAQRFDYFPRSVIELWDELKHPRSKQLVADQHVLLHYPAAMYFFFSRQRPELAQTVRLGLQRAIADGSFERLFQEHFAADLQRAQLHKRQVIELQNPFLPGATPLQRRELWFTPAPPER</sequence>
<dbReference type="SUPFAM" id="SSF53850">
    <property type="entry name" value="Periplasmic binding protein-like II"/>
    <property type="match status" value="1"/>
</dbReference>
<dbReference type="Proteomes" id="UP001292571">
    <property type="component" value="Unassembled WGS sequence"/>
</dbReference>
<reference evidence="1 2" key="1">
    <citation type="submission" date="2023-12" db="EMBL/GenBank/DDBJ databases">
        <title>Pseudomonas sp. T5W1.</title>
        <authorList>
            <person name="Maltman C."/>
        </authorList>
    </citation>
    <scope>NUCLEOTIDE SEQUENCE [LARGE SCALE GENOMIC DNA]</scope>
    <source>
        <strain evidence="1 2">T5W1</strain>
    </source>
</reference>
<accession>A0ABU5P6A7</accession>
<organism evidence="1 2">
    <name type="scientific">Pseudomonas spirodelae</name>
    <dbReference type="NCBI Taxonomy" id="3101751"/>
    <lineage>
        <taxon>Bacteria</taxon>
        <taxon>Pseudomonadati</taxon>
        <taxon>Pseudomonadota</taxon>
        <taxon>Gammaproteobacteria</taxon>
        <taxon>Pseudomonadales</taxon>
        <taxon>Pseudomonadaceae</taxon>
        <taxon>Pseudomonas</taxon>
    </lineage>
</organism>
<dbReference type="RefSeq" id="WP_322948457.1">
    <property type="nucleotide sequence ID" value="NZ_JAYEET010000013.1"/>
</dbReference>
<proteinExistence type="predicted"/>
<evidence type="ECO:0000313" key="2">
    <source>
        <dbReference type="Proteomes" id="UP001292571"/>
    </source>
</evidence>
<comment type="caution">
    <text evidence="1">The sequence shown here is derived from an EMBL/GenBank/DDBJ whole genome shotgun (WGS) entry which is preliminary data.</text>
</comment>
<protein>
    <recommendedName>
        <fullName evidence="3">Amino acid ABC transporter substrate-binding protein</fullName>
    </recommendedName>
</protein>
<keyword evidence="2" id="KW-1185">Reference proteome</keyword>
<evidence type="ECO:0008006" key="3">
    <source>
        <dbReference type="Google" id="ProtNLM"/>
    </source>
</evidence>
<name>A0ABU5P6A7_9PSED</name>